<evidence type="ECO:0000259" key="4">
    <source>
        <dbReference type="SMART" id="SM01377"/>
    </source>
</evidence>
<dbReference type="AlphaFoldDB" id="A0A9Q0FSM9"/>
<feature type="region of interest" description="Disordered" evidence="3">
    <location>
        <begin position="105"/>
        <end position="124"/>
    </location>
</feature>
<feature type="domain" description="Large ribosomal subunit protein eL40" evidence="4">
    <location>
        <begin position="68"/>
        <end position="120"/>
    </location>
</feature>
<dbReference type="GO" id="GO:0003735">
    <property type="term" value="F:structural constituent of ribosome"/>
    <property type="evidence" value="ECO:0007669"/>
    <property type="project" value="InterPro"/>
</dbReference>
<dbReference type="GO" id="GO:0006412">
    <property type="term" value="P:translation"/>
    <property type="evidence" value="ECO:0007669"/>
    <property type="project" value="InterPro"/>
</dbReference>
<evidence type="ECO:0000256" key="3">
    <source>
        <dbReference type="SAM" id="MobiDB-lite"/>
    </source>
</evidence>
<evidence type="ECO:0000313" key="5">
    <source>
        <dbReference type="EMBL" id="KAJ4835910.1"/>
    </source>
</evidence>
<evidence type="ECO:0000256" key="2">
    <source>
        <dbReference type="ARBA" id="ARBA00023274"/>
    </source>
</evidence>
<dbReference type="GO" id="GO:1990904">
    <property type="term" value="C:ribonucleoprotein complex"/>
    <property type="evidence" value="ECO:0007669"/>
    <property type="project" value="UniProtKB-KW"/>
</dbReference>
<comment type="caution">
    <text evidence="5">The sequence shown here is derived from an EMBL/GenBank/DDBJ whole genome shotgun (WGS) entry which is preliminary data.</text>
</comment>
<keyword evidence="1" id="KW-0689">Ribosomal protein</keyword>
<reference evidence="5" key="2">
    <citation type="journal article" date="2023" name="Plants (Basel)">
        <title>Annotation of the Turnera subulata (Passifloraceae) Draft Genome Reveals the S-Locus Evolved after the Divergence of Turneroideae from Passifloroideae in a Stepwise Manner.</title>
        <authorList>
            <person name="Henning P.M."/>
            <person name="Roalson E.H."/>
            <person name="Mir W."/>
            <person name="McCubbin A.G."/>
            <person name="Shore J.S."/>
        </authorList>
    </citation>
    <scope>NUCLEOTIDE SEQUENCE</scope>
    <source>
        <strain evidence="5">F60SS</strain>
    </source>
</reference>
<dbReference type="Pfam" id="PF01020">
    <property type="entry name" value="Ribosomal_L40e"/>
    <property type="match status" value="1"/>
</dbReference>
<dbReference type="Gene3D" id="4.10.1060.50">
    <property type="match status" value="1"/>
</dbReference>
<feature type="compositionally biased region" description="Basic residues" evidence="3">
    <location>
        <begin position="115"/>
        <end position="124"/>
    </location>
</feature>
<dbReference type="InterPro" id="IPR011332">
    <property type="entry name" value="Ribosomal_zn-bd"/>
</dbReference>
<evidence type="ECO:0000256" key="1">
    <source>
        <dbReference type="ARBA" id="ARBA00022980"/>
    </source>
</evidence>
<protein>
    <recommendedName>
        <fullName evidence="4">Large ribosomal subunit protein eL40 domain-containing protein</fullName>
    </recommendedName>
</protein>
<keyword evidence="6" id="KW-1185">Reference proteome</keyword>
<reference evidence="5" key="1">
    <citation type="submission" date="2022-02" db="EMBL/GenBank/DDBJ databases">
        <authorList>
            <person name="Henning P.M."/>
            <person name="McCubbin A.G."/>
            <person name="Shore J.S."/>
        </authorList>
    </citation>
    <scope>NUCLEOTIDE SEQUENCE</scope>
    <source>
        <strain evidence="5">F60SS</strain>
        <tissue evidence="5">Leaves</tissue>
    </source>
</reference>
<dbReference type="SMART" id="SM01377">
    <property type="entry name" value="Ribosomal_L40e"/>
    <property type="match status" value="1"/>
</dbReference>
<dbReference type="InterPro" id="IPR038587">
    <property type="entry name" value="Ribosomal_eL40_sf"/>
</dbReference>
<dbReference type="Proteomes" id="UP001141552">
    <property type="component" value="Unassembled WGS sequence"/>
</dbReference>
<dbReference type="OrthoDB" id="428577at2759"/>
<proteinExistence type="predicted"/>
<dbReference type="EMBL" id="JAKUCV010004272">
    <property type="protein sequence ID" value="KAJ4835910.1"/>
    <property type="molecule type" value="Genomic_DNA"/>
</dbReference>
<dbReference type="GO" id="GO:0005840">
    <property type="term" value="C:ribosome"/>
    <property type="evidence" value="ECO:0007669"/>
    <property type="project" value="UniProtKB-KW"/>
</dbReference>
<organism evidence="5 6">
    <name type="scientific">Turnera subulata</name>
    <dbReference type="NCBI Taxonomy" id="218843"/>
    <lineage>
        <taxon>Eukaryota</taxon>
        <taxon>Viridiplantae</taxon>
        <taxon>Streptophyta</taxon>
        <taxon>Embryophyta</taxon>
        <taxon>Tracheophyta</taxon>
        <taxon>Spermatophyta</taxon>
        <taxon>Magnoliopsida</taxon>
        <taxon>eudicotyledons</taxon>
        <taxon>Gunneridae</taxon>
        <taxon>Pentapetalae</taxon>
        <taxon>rosids</taxon>
        <taxon>fabids</taxon>
        <taxon>Malpighiales</taxon>
        <taxon>Passifloraceae</taxon>
        <taxon>Turnera</taxon>
    </lineage>
</organism>
<dbReference type="InterPro" id="IPR001975">
    <property type="entry name" value="Ribosomal_eL40_dom"/>
</dbReference>
<evidence type="ECO:0000313" key="6">
    <source>
        <dbReference type="Proteomes" id="UP001141552"/>
    </source>
</evidence>
<sequence>MVGAVVGLEVEGRCSFGVTGSSVGWLGGAGEGTEEAEPITRGVPVCRAARRCLLIGIQRLPLLTAGSRLDVHPLTEARSSGNASYRALLRCYARLPPRATNCRKKKCGHNNDLRPKKKMAKATS</sequence>
<gene>
    <name evidence="5" type="ORF">Tsubulata_006175</name>
</gene>
<accession>A0A9Q0FSM9</accession>
<name>A0A9Q0FSM9_9ROSI</name>
<dbReference type="SUPFAM" id="SSF57829">
    <property type="entry name" value="Zn-binding ribosomal proteins"/>
    <property type="match status" value="1"/>
</dbReference>
<keyword evidence="2" id="KW-0687">Ribonucleoprotein</keyword>